<accession>A0A1F5N9I6</accession>
<dbReference type="PANTHER" id="PTHR35337:SF1">
    <property type="entry name" value="SLR1478 PROTEIN"/>
    <property type="match status" value="1"/>
</dbReference>
<keyword evidence="1" id="KW-0472">Membrane</keyword>
<feature type="transmembrane region" description="Helical" evidence="1">
    <location>
        <begin position="104"/>
        <end position="127"/>
    </location>
</feature>
<evidence type="ECO:0008006" key="4">
    <source>
        <dbReference type="Google" id="ProtNLM"/>
    </source>
</evidence>
<organism evidence="2 3">
    <name type="scientific">Candidatus Doudnabacteria bacterium RIFCSPHIGHO2_01_52_17</name>
    <dbReference type="NCBI Taxonomy" id="1817820"/>
    <lineage>
        <taxon>Bacteria</taxon>
        <taxon>Candidatus Doudnaibacteriota</taxon>
    </lineage>
</organism>
<dbReference type="EMBL" id="MFEG01000072">
    <property type="protein sequence ID" value="OGE74100.1"/>
    <property type="molecule type" value="Genomic_DNA"/>
</dbReference>
<keyword evidence="1" id="KW-0812">Transmembrane</keyword>
<dbReference type="PANTHER" id="PTHR35337">
    <property type="entry name" value="SLR1478 PROTEIN"/>
    <property type="match status" value="1"/>
</dbReference>
<protein>
    <recommendedName>
        <fullName evidence="4">Stage II sporulation protein M</fullName>
    </recommendedName>
</protein>
<feature type="transmembrane region" description="Helical" evidence="1">
    <location>
        <begin position="133"/>
        <end position="154"/>
    </location>
</feature>
<dbReference type="Proteomes" id="UP000176547">
    <property type="component" value="Unassembled WGS sequence"/>
</dbReference>
<sequence length="206" mass="22320">MSWWKYYSELLGRNLSWLRTAVLLALGWFLAGLVLAVVNPSFLDTLVSWLEEFFGEVLGEEGLQSDFETVWDIAQNNIGAAGAVLLGGVVLGILPFVSVATNFFILGFLLGSAVGLSGGGGLTIFIITVVPHGILEIPALLLASAFGFKFGMFWRRPQEGKNRWGNFRESLKENLLLLPLLAVLLIAAAVVEVFATGALSGWFLES</sequence>
<dbReference type="InterPro" id="IPR002798">
    <property type="entry name" value="SpoIIM-like"/>
</dbReference>
<reference evidence="2 3" key="1">
    <citation type="journal article" date="2016" name="Nat. Commun.">
        <title>Thousands of microbial genomes shed light on interconnected biogeochemical processes in an aquifer system.</title>
        <authorList>
            <person name="Anantharaman K."/>
            <person name="Brown C.T."/>
            <person name="Hug L.A."/>
            <person name="Sharon I."/>
            <person name="Castelle C.J."/>
            <person name="Probst A.J."/>
            <person name="Thomas B.C."/>
            <person name="Singh A."/>
            <person name="Wilkins M.J."/>
            <person name="Karaoz U."/>
            <person name="Brodie E.L."/>
            <person name="Williams K.H."/>
            <person name="Hubbard S.S."/>
            <person name="Banfield J.F."/>
        </authorList>
    </citation>
    <scope>NUCLEOTIDE SEQUENCE [LARGE SCALE GENOMIC DNA]</scope>
</reference>
<dbReference type="AlphaFoldDB" id="A0A1F5N9I6"/>
<comment type="caution">
    <text evidence="2">The sequence shown here is derived from an EMBL/GenBank/DDBJ whole genome shotgun (WGS) entry which is preliminary data.</text>
</comment>
<name>A0A1F5N9I6_9BACT</name>
<feature type="transmembrane region" description="Helical" evidence="1">
    <location>
        <begin position="175"/>
        <end position="204"/>
    </location>
</feature>
<proteinExistence type="predicted"/>
<keyword evidence="1" id="KW-1133">Transmembrane helix</keyword>
<dbReference type="Pfam" id="PF01944">
    <property type="entry name" value="SpoIIM"/>
    <property type="match status" value="1"/>
</dbReference>
<evidence type="ECO:0000313" key="2">
    <source>
        <dbReference type="EMBL" id="OGE74100.1"/>
    </source>
</evidence>
<evidence type="ECO:0000256" key="1">
    <source>
        <dbReference type="SAM" id="Phobius"/>
    </source>
</evidence>
<gene>
    <name evidence="2" type="ORF">A3K06_01810</name>
</gene>
<feature type="transmembrane region" description="Helical" evidence="1">
    <location>
        <begin position="78"/>
        <end position="97"/>
    </location>
</feature>
<evidence type="ECO:0000313" key="3">
    <source>
        <dbReference type="Proteomes" id="UP000176547"/>
    </source>
</evidence>